<organism evidence="2 3">
    <name type="scientific">Botrimarina hoheduenensis</name>
    <dbReference type="NCBI Taxonomy" id="2528000"/>
    <lineage>
        <taxon>Bacteria</taxon>
        <taxon>Pseudomonadati</taxon>
        <taxon>Planctomycetota</taxon>
        <taxon>Planctomycetia</taxon>
        <taxon>Pirellulales</taxon>
        <taxon>Lacipirellulaceae</taxon>
        <taxon>Botrimarina</taxon>
    </lineage>
</organism>
<dbReference type="AlphaFoldDB" id="A0A5C5VXW6"/>
<proteinExistence type="predicted"/>
<keyword evidence="3" id="KW-1185">Reference proteome</keyword>
<protein>
    <submittedName>
        <fullName evidence="2">Uncharacterized protein</fullName>
    </submittedName>
</protein>
<sequence>MKHMPFPSNQNPLPKLTEERSLDAPWKRAAPTEPPPMMFQVRFRDGQIISYAYADLRETRLRDAGCLQLCLLGIEKYHVTIEGRHLTELNTLIGAGKIKSLDELGPRTFDRPESAPSIDSIHVETLTGPSP</sequence>
<reference evidence="2 3" key="1">
    <citation type="submission" date="2019-02" db="EMBL/GenBank/DDBJ databases">
        <title>Deep-cultivation of Planctomycetes and their phenomic and genomic characterization uncovers novel biology.</title>
        <authorList>
            <person name="Wiegand S."/>
            <person name="Jogler M."/>
            <person name="Boedeker C."/>
            <person name="Pinto D."/>
            <person name="Vollmers J."/>
            <person name="Rivas-Marin E."/>
            <person name="Kohn T."/>
            <person name="Peeters S.H."/>
            <person name="Heuer A."/>
            <person name="Rast P."/>
            <person name="Oberbeckmann S."/>
            <person name="Bunk B."/>
            <person name="Jeske O."/>
            <person name="Meyerdierks A."/>
            <person name="Storesund J.E."/>
            <person name="Kallscheuer N."/>
            <person name="Luecker S."/>
            <person name="Lage O.M."/>
            <person name="Pohl T."/>
            <person name="Merkel B.J."/>
            <person name="Hornburger P."/>
            <person name="Mueller R.-W."/>
            <person name="Bruemmer F."/>
            <person name="Labrenz M."/>
            <person name="Spormann A.M."/>
            <person name="Op Den Camp H."/>
            <person name="Overmann J."/>
            <person name="Amann R."/>
            <person name="Jetten M.S.M."/>
            <person name="Mascher T."/>
            <person name="Medema M.H."/>
            <person name="Devos D.P."/>
            <person name="Kaster A.-K."/>
            <person name="Ovreas L."/>
            <person name="Rohde M."/>
            <person name="Galperin M.Y."/>
            <person name="Jogler C."/>
        </authorList>
    </citation>
    <scope>NUCLEOTIDE SEQUENCE [LARGE SCALE GENOMIC DNA]</scope>
    <source>
        <strain evidence="2 3">Pla111</strain>
    </source>
</reference>
<evidence type="ECO:0000313" key="2">
    <source>
        <dbReference type="EMBL" id="TWT43478.1"/>
    </source>
</evidence>
<accession>A0A5C5VXW6</accession>
<dbReference type="OrthoDB" id="283085at2"/>
<evidence type="ECO:0000313" key="3">
    <source>
        <dbReference type="Proteomes" id="UP000318995"/>
    </source>
</evidence>
<gene>
    <name evidence="2" type="ORF">Pla111_24290</name>
</gene>
<dbReference type="EMBL" id="SJPH01000004">
    <property type="protein sequence ID" value="TWT43478.1"/>
    <property type="molecule type" value="Genomic_DNA"/>
</dbReference>
<evidence type="ECO:0000256" key="1">
    <source>
        <dbReference type="SAM" id="MobiDB-lite"/>
    </source>
</evidence>
<dbReference type="Proteomes" id="UP000318995">
    <property type="component" value="Unassembled WGS sequence"/>
</dbReference>
<dbReference type="RefSeq" id="WP_146574617.1">
    <property type="nucleotide sequence ID" value="NZ_SJPH01000004.1"/>
</dbReference>
<comment type="caution">
    <text evidence="2">The sequence shown here is derived from an EMBL/GenBank/DDBJ whole genome shotgun (WGS) entry which is preliminary data.</text>
</comment>
<feature type="region of interest" description="Disordered" evidence="1">
    <location>
        <begin position="103"/>
        <end position="131"/>
    </location>
</feature>
<name>A0A5C5VXW6_9BACT</name>
<feature type="compositionally biased region" description="Basic and acidic residues" evidence="1">
    <location>
        <begin position="103"/>
        <end position="113"/>
    </location>
</feature>